<evidence type="ECO:0000313" key="3">
    <source>
        <dbReference type="EMBL" id="OHU80123.1"/>
    </source>
</evidence>
<sequence>MKTVDHVRVHLDRWLNSHLHAIVAGDEPFPKPLTVPLLPSTSKSALQKSWHTVQPWAATWFAALLPDGVTLRETPRRVGTSLQEIPTHIDIASLDACVQFAGGSWTVRREQAQYRFSRLQAQFDTAFIGAVFRRTRDWDALDFDILLRAADWFRANPASWQGLTPRQVPIAGVHAKWLTDSKRREIAALAGIESIDLAQRPSEVRFRYCDPQHIDSGGRQWDSHTLGDNVSPVYQPSVVVLCENKDTALLFPRFPGLISVWTEGNAAHRVAQLDWVARASQVLYWGDIDADGYQILDRLRQVLPTVQSILMDAAAYEQYEQYGTSDAPGGRRLAAQAENPLGALTDSERSVYRCLVSADWPQHRRVEQERIPFPVAIAELQRLTAQR</sequence>
<evidence type="ECO:0000313" key="4">
    <source>
        <dbReference type="Proteomes" id="UP000179441"/>
    </source>
</evidence>
<dbReference type="InterPro" id="IPR014544">
    <property type="entry name" value="UCP028408"/>
</dbReference>
<evidence type="ECO:0000259" key="1">
    <source>
        <dbReference type="Pfam" id="PF09983"/>
    </source>
</evidence>
<name>A0A1S1MC32_MYCCH</name>
<accession>A0A1S1MC32</accession>
<proteinExistence type="predicted"/>
<dbReference type="AlphaFoldDB" id="A0A1S1MC32"/>
<dbReference type="Pfam" id="PF09983">
    <property type="entry name" value="JetD_C"/>
    <property type="match status" value="1"/>
</dbReference>
<keyword evidence="4" id="KW-1185">Reference proteome</keyword>
<dbReference type="InterPro" id="IPR024534">
    <property type="entry name" value="JetD_C"/>
</dbReference>
<dbReference type="Proteomes" id="UP000179441">
    <property type="component" value="Unassembled WGS sequence"/>
</dbReference>
<evidence type="ECO:0000259" key="2">
    <source>
        <dbReference type="Pfam" id="PF11795"/>
    </source>
</evidence>
<reference evidence="3 4" key="1">
    <citation type="submission" date="2016-10" db="EMBL/GenBank/DDBJ databases">
        <title>Evaluation of Human, Veterinary and Environmental Mycobacterium chelonae Isolates by Core Genome Phylogenomic Analysis, Targeted Gene Comparison, and Anti-microbial Susceptibility Patterns: A Tale of Mistaken Identities.</title>
        <authorList>
            <person name="Fogelson S.B."/>
            <person name="Camus A.C."/>
            <person name="Lorenz W."/>
            <person name="Vasireddy R."/>
            <person name="Vasireddy S."/>
            <person name="Smith T."/>
            <person name="Brown-Elliott B.A."/>
            <person name="Wallace R.J.Jr."/>
            <person name="Hasan N.A."/>
            <person name="Reischl U."/>
            <person name="Sanchez S."/>
        </authorList>
    </citation>
    <scope>NUCLEOTIDE SEQUENCE [LARGE SCALE GENOMIC DNA]</scope>
    <source>
        <strain evidence="3 4">15518</strain>
    </source>
</reference>
<feature type="domain" description="DUF3322" evidence="2">
    <location>
        <begin position="13"/>
        <end position="183"/>
    </location>
</feature>
<dbReference type="PIRSF" id="PIRSF028408">
    <property type="entry name" value="UCP028408"/>
    <property type="match status" value="1"/>
</dbReference>
<dbReference type="Pfam" id="PF11795">
    <property type="entry name" value="DUF3322"/>
    <property type="match status" value="1"/>
</dbReference>
<dbReference type="RefSeq" id="WP_070952173.1">
    <property type="nucleotide sequence ID" value="NZ_CP050145.1"/>
</dbReference>
<protein>
    <recommendedName>
        <fullName evidence="5">DUF3322 and DUF2220 domain-containing protein</fullName>
    </recommendedName>
</protein>
<organism evidence="3 4">
    <name type="scientific">Mycobacteroides chelonae</name>
    <name type="common">Mycobacterium chelonae</name>
    <dbReference type="NCBI Taxonomy" id="1774"/>
    <lineage>
        <taxon>Bacteria</taxon>
        <taxon>Bacillati</taxon>
        <taxon>Actinomycetota</taxon>
        <taxon>Actinomycetes</taxon>
        <taxon>Mycobacteriales</taxon>
        <taxon>Mycobacteriaceae</taxon>
        <taxon>Mycobacteroides</taxon>
    </lineage>
</organism>
<dbReference type="InterPro" id="IPR024537">
    <property type="entry name" value="DUF3322"/>
</dbReference>
<evidence type="ECO:0008006" key="5">
    <source>
        <dbReference type="Google" id="ProtNLM"/>
    </source>
</evidence>
<dbReference type="EMBL" id="MLIS01000001">
    <property type="protein sequence ID" value="OHU80123.1"/>
    <property type="molecule type" value="Genomic_DNA"/>
</dbReference>
<feature type="domain" description="Wadjet protein JetD C-terminal" evidence="1">
    <location>
        <begin position="197"/>
        <end position="378"/>
    </location>
</feature>
<gene>
    <name evidence="3" type="ORF">BKG84_18735</name>
</gene>
<comment type="caution">
    <text evidence="3">The sequence shown here is derived from an EMBL/GenBank/DDBJ whole genome shotgun (WGS) entry which is preliminary data.</text>
</comment>